<dbReference type="EMBL" id="KY368640">
    <property type="protein sequence ID" value="APZ82647.1"/>
    <property type="molecule type" value="Genomic_DNA"/>
</dbReference>
<accession>A0A217ERB8</accession>
<organism evidence="2 3">
    <name type="scientific">Bacillus phage vB_BsuM-Goe3</name>
    <dbReference type="NCBI Taxonomy" id="1933063"/>
    <lineage>
        <taxon>Viruses</taxon>
        <taxon>Duplodnaviria</taxon>
        <taxon>Heunggongvirae</taxon>
        <taxon>Uroviricota</taxon>
        <taxon>Caudoviricetes</taxon>
        <taxon>Herelleviridae</taxon>
        <taxon>Bastillevirinae</taxon>
        <taxon>Grisebachstrassevirus</taxon>
        <taxon>Grisebachstrassevirus goe3</taxon>
    </lineage>
</organism>
<evidence type="ECO:0000256" key="1">
    <source>
        <dbReference type="SAM" id="Phobius"/>
    </source>
</evidence>
<proteinExistence type="predicted"/>
<reference evidence="2" key="1">
    <citation type="journal article" date="2017" name="Viruses">
        <title>Characterization of Bacillus subtilis Viruses vB_BsuM-Goe2 and vB_BsuM-Goe3.</title>
        <authorList>
            <person name="Willms I.M."/>
            <person name="Hoppert M."/>
            <person name="Hertel R."/>
        </authorList>
    </citation>
    <scope>NUCLEOTIDE SEQUENCE [LARGE SCALE GENOMIC DNA]</scope>
</reference>
<keyword evidence="3" id="KW-1185">Reference proteome</keyword>
<feature type="transmembrane region" description="Helical" evidence="1">
    <location>
        <begin position="7"/>
        <end position="27"/>
    </location>
</feature>
<dbReference type="Proteomes" id="UP000221795">
    <property type="component" value="Segment"/>
</dbReference>
<keyword evidence="1" id="KW-1133">Transmembrane helix</keyword>
<keyword evidence="1" id="KW-0812">Transmembrane</keyword>
<sequence length="80" mass="9209">MKNLHRIQLAHTGMLLIIFTFVHIIYYCLAGEVWANGIQYSLVCTFIAYVSIGKGLRDGYVEGVKEGRSHKKLSYWRSKD</sequence>
<name>A0A217ERB8_BPGO3</name>
<gene>
    <name evidence="2" type="ORF">Goe3_c18600</name>
</gene>
<evidence type="ECO:0000313" key="2">
    <source>
        <dbReference type="EMBL" id="APZ82647.1"/>
    </source>
</evidence>
<protein>
    <submittedName>
        <fullName evidence="2">Uncharacterized protein</fullName>
    </submittedName>
</protein>
<keyword evidence="1" id="KW-0472">Membrane</keyword>
<evidence type="ECO:0000313" key="3">
    <source>
        <dbReference type="Proteomes" id="UP000221795"/>
    </source>
</evidence>
<organismHost>
    <name type="scientific">Bacillus subtilis</name>
    <dbReference type="NCBI Taxonomy" id="1423"/>
</organismHost>